<sequence length="136" mass="15098">MILGGSVYGTADKAVYLEAHSNFGKNVSSLPGASPRMFMFDNKIRDWVRWGANVNKHDSTETSIQEMRKIGEIAKATTICIFTLSSSDAVSGVFKMSRSFLSAIQPKSESYQFTETIKSSTPMSTEETRNETETKH</sequence>
<keyword evidence="3" id="KW-1185">Reference proteome</keyword>
<proteinExistence type="predicted"/>
<dbReference type="EMBL" id="UPTC01000192">
    <property type="protein sequence ID" value="VBB27171.1"/>
    <property type="molecule type" value="Genomic_DNA"/>
</dbReference>
<evidence type="ECO:0000313" key="2">
    <source>
        <dbReference type="EMBL" id="VBB27171.1"/>
    </source>
</evidence>
<reference evidence="2 3" key="1">
    <citation type="submission" date="2018-08" db="EMBL/GenBank/DDBJ databases">
        <authorList>
            <person name="Laetsch R D."/>
            <person name="Stevens L."/>
            <person name="Kumar S."/>
            <person name="Blaxter L. M."/>
        </authorList>
    </citation>
    <scope>NUCLEOTIDE SEQUENCE [LARGE SCALE GENOMIC DNA]</scope>
</reference>
<dbReference type="OrthoDB" id="5791272at2759"/>
<accession>A0A498SBG6</accession>
<evidence type="ECO:0000313" key="3">
    <source>
        <dbReference type="Proteomes" id="UP000276991"/>
    </source>
</evidence>
<feature type="compositionally biased region" description="Basic and acidic residues" evidence="1">
    <location>
        <begin position="126"/>
        <end position="136"/>
    </location>
</feature>
<dbReference type="Proteomes" id="UP000276991">
    <property type="component" value="Unassembled WGS sequence"/>
</dbReference>
<feature type="compositionally biased region" description="Polar residues" evidence="1">
    <location>
        <begin position="113"/>
        <end position="125"/>
    </location>
</feature>
<dbReference type="AlphaFoldDB" id="A0A498SBG6"/>
<protein>
    <submittedName>
        <fullName evidence="2">Uncharacterized protein</fullName>
    </submittedName>
</protein>
<feature type="region of interest" description="Disordered" evidence="1">
    <location>
        <begin position="113"/>
        <end position="136"/>
    </location>
</feature>
<evidence type="ECO:0000256" key="1">
    <source>
        <dbReference type="SAM" id="MobiDB-lite"/>
    </source>
</evidence>
<name>A0A498SBG6_ACAVI</name>
<organism evidence="2 3">
    <name type="scientific">Acanthocheilonema viteae</name>
    <name type="common">Filarial nematode worm</name>
    <name type="synonym">Dipetalonema viteae</name>
    <dbReference type="NCBI Taxonomy" id="6277"/>
    <lineage>
        <taxon>Eukaryota</taxon>
        <taxon>Metazoa</taxon>
        <taxon>Ecdysozoa</taxon>
        <taxon>Nematoda</taxon>
        <taxon>Chromadorea</taxon>
        <taxon>Rhabditida</taxon>
        <taxon>Spirurina</taxon>
        <taxon>Spiruromorpha</taxon>
        <taxon>Filarioidea</taxon>
        <taxon>Onchocercidae</taxon>
        <taxon>Acanthocheilonema</taxon>
    </lineage>
</organism>
<gene>
    <name evidence="2" type="ORF">NAV_LOCUS2001</name>
</gene>